<evidence type="ECO:0000313" key="1">
    <source>
        <dbReference type="EMBL" id="CAB4162176.1"/>
    </source>
</evidence>
<protein>
    <submittedName>
        <fullName evidence="1">Uncharacterized protein</fullName>
    </submittedName>
</protein>
<dbReference type="EMBL" id="LR796730">
    <property type="protein sequence ID" value="CAB4162176.1"/>
    <property type="molecule type" value="Genomic_DNA"/>
</dbReference>
<reference evidence="1" key="1">
    <citation type="submission" date="2020-04" db="EMBL/GenBank/DDBJ databases">
        <authorList>
            <person name="Chiriac C."/>
            <person name="Salcher M."/>
            <person name="Ghai R."/>
            <person name="Kavagutti S V."/>
        </authorList>
    </citation>
    <scope>NUCLEOTIDE SEQUENCE</scope>
</reference>
<name>A0A6J5NX55_9CAUD</name>
<proteinExistence type="predicted"/>
<sequence>MKQIKFRTIYLSAFAESIDFAQLSNYNINEVYMIYIESKDVQILNQLNTRFPKYCKSDFQMKASDKGFIRFEFNCFPNKATGLVNETMMKRRNKVIEIIQSI</sequence>
<gene>
    <name evidence="1" type="ORF">UFOVP780_18</name>
</gene>
<accession>A0A6J5NX55</accession>
<organism evidence="1">
    <name type="scientific">uncultured Caudovirales phage</name>
    <dbReference type="NCBI Taxonomy" id="2100421"/>
    <lineage>
        <taxon>Viruses</taxon>
        <taxon>Duplodnaviria</taxon>
        <taxon>Heunggongvirae</taxon>
        <taxon>Uroviricota</taxon>
        <taxon>Caudoviricetes</taxon>
        <taxon>Peduoviridae</taxon>
        <taxon>Maltschvirus</taxon>
        <taxon>Maltschvirus maltsch</taxon>
    </lineage>
</organism>